<dbReference type="FunFam" id="3.30.40.10:FF:000019">
    <property type="entry name" value="RBR-type E3 ubiquitin transferase"/>
    <property type="match status" value="1"/>
</dbReference>
<comment type="cofactor">
    <cofactor evidence="2">
        <name>Zn(2+)</name>
        <dbReference type="ChEBI" id="CHEBI:29105"/>
    </cofactor>
</comment>
<keyword evidence="11" id="KW-0833">Ubl conjugation pathway</keyword>
<gene>
    <name evidence="18" type="primary">LOC110278398</name>
</gene>
<comment type="pathway">
    <text evidence="4">Protein modification; protein ubiquitination.</text>
</comment>
<dbReference type="Gene3D" id="3.30.40.10">
    <property type="entry name" value="Zinc/RING finger domain, C3HC4 (zinc finger)"/>
    <property type="match status" value="1"/>
</dbReference>
<comment type="function">
    <text evidence="3">Might act as an E3 ubiquitin-protein ligase, or as part of E3 complex, which accepts ubiquitin from specific E2 ubiquitin-conjugating enzymes and then transfers it to substrates.</text>
</comment>
<dbReference type="PANTHER" id="PTHR11685">
    <property type="entry name" value="RBR FAMILY RING FINGER AND IBR DOMAIN-CONTAINING"/>
    <property type="match status" value="1"/>
</dbReference>
<proteinExistence type="inferred from homology"/>
<evidence type="ECO:0000256" key="12">
    <source>
        <dbReference type="ARBA" id="ARBA00022833"/>
    </source>
</evidence>
<dbReference type="InterPro" id="IPR031127">
    <property type="entry name" value="E3_UB_ligase_RBR"/>
</dbReference>
<dbReference type="Proteomes" id="UP000515211">
    <property type="component" value="Chromosome 3"/>
</dbReference>
<evidence type="ECO:0000256" key="2">
    <source>
        <dbReference type="ARBA" id="ARBA00001947"/>
    </source>
</evidence>
<accession>A0A6P5N726</accession>
<dbReference type="PROSITE" id="PS50089">
    <property type="entry name" value="ZF_RING_2"/>
    <property type="match status" value="1"/>
</dbReference>
<sequence>MNNNYTYETEDEEDEDEESVEDEEDDESLEDEEEESLEDEEDDESLEDDEDDESLEDEEEEPLEEEEDDESLEDEEDDESLEDEKEESLEDEEDDESLEDEEEESLEECTTSRKRSRFTTLTKSNIKKLQKTKINEVSSNLSITKSEACLLLIHHGWSATKVDEAWFDDKERVRKLVGLLKHNTGEIVTTQTCEICFDNTVCLEKKLKSAKCGHAYCVDCWKLYINEKIKEGPHECLKPMRCPHPSCEASLEINMIRRFASQQNRKMYDRFLLRSYVETRKNIKWCPRPDCDLAVRYKSDGNYVNKYVEVSCRNGHRFCWGCGEDAHRPVSCEMMAKKNQESGDSKSLRWISTFTKKCPSCKQPIERNGGCMHVTCTVCSYQFCWLCLSDWFLCSARCNRF</sequence>
<dbReference type="GO" id="GO:0016567">
    <property type="term" value="P:protein ubiquitination"/>
    <property type="evidence" value="ECO:0007669"/>
    <property type="project" value="UniProtKB-UniPathway"/>
</dbReference>
<keyword evidence="8" id="KW-0479">Metal-binding</keyword>
<evidence type="ECO:0000313" key="18">
    <source>
        <dbReference type="RefSeq" id="XP_020992294.1"/>
    </source>
</evidence>
<reference evidence="18" key="2">
    <citation type="submission" date="2025-08" db="UniProtKB">
        <authorList>
            <consortium name="RefSeq"/>
        </authorList>
    </citation>
    <scope>IDENTIFICATION</scope>
    <source>
        <tissue evidence="18">Whole plant</tissue>
    </source>
</reference>
<dbReference type="GO" id="GO:0008270">
    <property type="term" value="F:zinc ion binding"/>
    <property type="evidence" value="ECO:0007669"/>
    <property type="project" value="UniProtKB-KW"/>
</dbReference>
<dbReference type="InterPro" id="IPR002867">
    <property type="entry name" value="IBR_dom"/>
</dbReference>
<dbReference type="Pfam" id="PF01485">
    <property type="entry name" value="IBR"/>
    <property type="match status" value="1"/>
</dbReference>
<evidence type="ECO:0000259" key="15">
    <source>
        <dbReference type="PROSITE" id="PS50089"/>
    </source>
</evidence>
<dbReference type="Pfam" id="PF22605">
    <property type="entry name" value="IBR_2"/>
    <property type="match status" value="1"/>
</dbReference>
<dbReference type="UniPathway" id="UPA00143"/>
<dbReference type="RefSeq" id="XP_020992294.1">
    <property type="nucleotide sequence ID" value="XM_021136635.1"/>
</dbReference>
<dbReference type="InterPro" id="IPR013083">
    <property type="entry name" value="Znf_RING/FYVE/PHD"/>
</dbReference>
<keyword evidence="7" id="KW-0808">Transferase</keyword>
<dbReference type="GeneID" id="110278398"/>
<keyword evidence="10 13" id="KW-0863">Zinc-finger</keyword>
<evidence type="ECO:0000256" key="4">
    <source>
        <dbReference type="ARBA" id="ARBA00004906"/>
    </source>
</evidence>
<dbReference type="SUPFAM" id="SSF57850">
    <property type="entry name" value="RING/U-box"/>
    <property type="match status" value="3"/>
</dbReference>
<evidence type="ECO:0000256" key="14">
    <source>
        <dbReference type="SAM" id="MobiDB-lite"/>
    </source>
</evidence>
<evidence type="ECO:0000256" key="13">
    <source>
        <dbReference type="PROSITE-ProRule" id="PRU00175"/>
    </source>
</evidence>
<dbReference type="PROSITE" id="PS51873">
    <property type="entry name" value="TRIAD"/>
    <property type="match status" value="1"/>
</dbReference>
<feature type="domain" description="RING-type" evidence="15">
    <location>
        <begin position="193"/>
        <end position="243"/>
    </location>
</feature>
<feature type="domain" description="RING-type" evidence="16">
    <location>
        <begin position="189"/>
        <end position="401"/>
    </location>
</feature>
<keyword evidence="17" id="KW-1185">Reference proteome</keyword>
<dbReference type="Gene3D" id="1.20.120.1750">
    <property type="match status" value="1"/>
</dbReference>
<keyword evidence="9" id="KW-0677">Repeat</keyword>
<evidence type="ECO:0000256" key="10">
    <source>
        <dbReference type="ARBA" id="ARBA00022771"/>
    </source>
</evidence>
<evidence type="ECO:0000256" key="11">
    <source>
        <dbReference type="ARBA" id="ARBA00022786"/>
    </source>
</evidence>
<dbReference type="InterPro" id="IPR054694">
    <property type="entry name" value="Parkin-like_IBR"/>
</dbReference>
<evidence type="ECO:0000259" key="16">
    <source>
        <dbReference type="PROSITE" id="PS51873"/>
    </source>
</evidence>
<dbReference type="KEGG" id="adu:110278398"/>
<protein>
    <recommendedName>
        <fullName evidence="6">RBR-type E3 ubiquitin transferase</fullName>
        <ecNumber evidence="6">2.3.2.31</ecNumber>
    </recommendedName>
</protein>
<evidence type="ECO:0000256" key="5">
    <source>
        <dbReference type="ARBA" id="ARBA00005884"/>
    </source>
</evidence>
<dbReference type="CDD" id="cd20346">
    <property type="entry name" value="BRcat_RBR_ANKIB1"/>
    <property type="match status" value="1"/>
</dbReference>
<organism evidence="17 18">
    <name type="scientific">Arachis duranensis</name>
    <name type="common">Wild peanut</name>
    <dbReference type="NCBI Taxonomy" id="130453"/>
    <lineage>
        <taxon>Eukaryota</taxon>
        <taxon>Viridiplantae</taxon>
        <taxon>Streptophyta</taxon>
        <taxon>Embryophyta</taxon>
        <taxon>Tracheophyta</taxon>
        <taxon>Spermatophyta</taxon>
        <taxon>Magnoliopsida</taxon>
        <taxon>eudicotyledons</taxon>
        <taxon>Gunneridae</taxon>
        <taxon>Pentapetalae</taxon>
        <taxon>rosids</taxon>
        <taxon>fabids</taxon>
        <taxon>Fabales</taxon>
        <taxon>Fabaceae</taxon>
        <taxon>Papilionoideae</taxon>
        <taxon>50 kb inversion clade</taxon>
        <taxon>dalbergioids sensu lato</taxon>
        <taxon>Dalbergieae</taxon>
        <taxon>Pterocarpus clade</taxon>
        <taxon>Arachis</taxon>
    </lineage>
</organism>
<evidence type="ECO:0000256" key="6">
    <source>
        <dbReference type="ARBA" id="ARBA00012251"/>
    </source>
</evidence>
<feature type="compositionally biased region" description="Acidic residues" evidence="14">
    <location>
        <begin position="8"/>
        <end position="107"/>
    </location>
</feature>
<evidence type="ECO:0000256" key="8">
    <source>
        <dbReference type="ARBA" id="ARBA00022723"/>
    </source>
</evidence>
<reference evidence="17" key="1">
    <citation type="journal article" date="2016" name="Nat. Genet.">
        <title>The genome sequences of Arachis duranensis and Arachis ipaensis, the diploid ancestors of cultivated peanut.</title>
        <authorList>
            <person name="Bertioli D.J."/>
            <person name="Cannon S.B."/>
            <person name="Froenicke L."/>
            <person name="Huang G."/>
            <person name="Farmer A.D."/>
            <person name="Cannon E.K."/>
            <person name="Liu X."/>
            <person name="Gao D."/>
            <person name="Clevenger J."/>
            <person name="Dash S."/>
            <person name="Ren L."/>
            <person name="Moretzsohn M.C."/>
            <person name="Shirasawa K."/>
            <person name="Huang W."/>
            <person name="Vidigal B."/>
            <person name="Abernathy B."/>
            <person name="Chu Y."/>
            <person name="Niederhuth C.E."/>
            <person name="Umale P."/>
            <person name="Araujo A.C."/>
            <person name="Kozik A."/>
            <person name="Kim K.D."/>
            <person name="Burow M.D."/>
            <person name="Varshney R.K."/>
            <person name="Wang X."/>
            <person name="Zhang X."/>
            <person name="Barkley N."/>
            <person name="Guimaraes P.M."/>
            <person name="Isobe S."/>
            <person name="Guo B."/>
            <person name="Liao B."/>
            <person name="Stalker H.T."/>
            <person name="Schmitz R.J."/>
            <person name="Scheffler B.E."/>
            <person name="Leal-Bertioli S.C."/>
            <person name="Xun X."/>
            <person name="Jackson S.A."/>
            <person name="Michelmore R."/>
            <person name="Ozias-Akins P."/>
        </authorList>
    </citation>
    <scope>NUCLEOTIDE SEQUENCE [LARGE SCALE GENOMIC DNA]</scope>
    <source>
        <strain evidence="17">cv. V14167</strain>
    </source>
</reference>
<evidence type="ECO:0000256" key="1">
    <source>
        <dbReference type="ARBA" id="ARBA00001798"/>
    </source>
</evidence>
<dbReference type="AlphaFoldDB" id="A0A6P5N726"/>
<comment type="catalytic activity">
    <reaction evidence="1">
        <text>[E2 ubiquitin-conjugating enzyme]-S-ubiquitinyl-L-cysteine + [acceptor protein]-L-lysine = [E2 ubiquitin-conjugating enzyme]-L-cysteine + [acceptor protein]-N(6)-ubiquitinyl-L-lysine.</text>
        <dbReference type="EC" id="2.3.2.31"/>
    </reaction>
</comment>
<dbReference type="EC" id="2.3.2.31" evidence="6"/>
<dbReference type="SMART" id="SM00647">
    <property type="entry name" value="IBR"/>
    <property type="match status" value="2"/>
</dbReference>
<name>A0A6P5N726_ARADU</name>
<evidence type="ECO:0000256" key="7">
    <source>
        <dbReference type="ARBA" id="ARBA00022679"/>
    </source>
</evidence>
<evidence type="ECO:0000256" key="3">
    <source>
        <dbReference type="ARBA" id="ARBA00003976"/>
    </source>
</evidence>
<dbReference type="InterPro" id="IPR044066">
    <property type="entry name" value="TRIAD_supradom"/>
</dbReference>
<dbReference type="GO" id="GO:0061630">
    <property type="term" value="F:ubiquitin protein ligase activity"/>
    <property type="evidence" value="ECO:0007669"/>
    <property type="project" value="UniProtKB-EC"/>
</dbReference>
<evidence type="ECO:0000256" key="9">
    <source>
        <dbReference type="ARBA" id="ARBA00022737"/>
    </source>
</evidence>
<comment type="similarity">
    <text evidence="5">Belongs to the RBR family. Ariadne subfamily.</text>
</comment>
<keyword evidence="12" id="KW-0862">Zinc</keyword>
<evidence type="ECO:0000313" key="17">
    <source>
        <dbReference type="Proteomes" id="UP000515211"/>
    </source>
</evidence>
<feature type="region of interest" description="Disordered" evidence="14">
    <location>
        <begin position="1"/>
        <end position="113"/>
    </location>
</feature>
<dbReference type="InterPro" id="IPR001841">
    <property type="entry name" value="Znf_RING"/>
</dbReference>